<sequence>MQPTVFTLRLTNGNCVDISGILNGWLRFPDLTKQKKTGFLCCLGCCINRWYAWLTDRTHDILDAGDDACVDEGGRMRPDGVAAVALLLCSAASAQRINPPA</sequence>
<dbReference type="Proteomes" id="UP001519460">
    <property type="component" value="Unassembled WGS sequence"/>
</dbReference>
<keyword evidence="2" id="KW-1185">Reference proteome</keyword>
<name>A0ABD0LNU9_9CAEN</name>
<dbReference type="EMBL" id="JACVVK020000035">
    <property type="protein sequence ID" value="KAK7500727.1"/>
    <property type="molecule type" value="Genomic_DNA"/>
</dbReference>
<gene>
    <name evidence="1" type="ORF">BaRGS_00007971</name>
</gene>
<organism evidence="1 2">
    <name type="scientific">Batillaria attramentaria</name>
    <dbReference type="NCBI Taxonomy" id="370345"/>
    <lineage>
        <taxon>Eukaryota</taxon>
        <taxon>Metazoa</taxon>
        <taxon>Spiralia</taxon>
        <taxon>Lophotrochozoa</taxon>
        <taxon>Mollusca</taxon>
        <taxon>Gastropoda</taxon>
        <taxon>Caenogastropoda</taxon>
        <taxon>Sorbeoconcha</taxon>
        <taxon>Cerithioidea</taxon>
        <taxon>Batillariidae</taxon>
        <taxon>Batillaria</taxon>
    </lineage>
</organism>
<feature type="non-terminal residue" evidence="1">
    <location>
        <position position="101"/>
    </location>
</feature>
<evidence type="ECO:0000313" key="2">
    <source>
        <dbReference type="Proteomes" id="UP001519460"/>
    </source>
</evidence>
<dbReference type="AlphaFoldDB" id="A0ABD0LNU9"/>
<accession>A0ABD0LNU9</accession>
<proteinExistence type="predicted"/>
<evidence type="ECO:0000313" key="1">
    <source>
        <dbReference type="EMBL" id="KAK7500727.1"/>
    </source>
</evidence>
<protein>
    <submittedName>
        <fullName evidence="1">Uncharacterized protein</fullName>
    </submittedName>
</protein>
<reference evidence="1 2" key="1">
    <citation type="journal article" date="2023" name="Sci. Data">
        <title>Genome assembly of the Korean intertidal mud-creeper Batillaria attramentaria.</title>
        <authorList>
            <person name="Patra A.K."/>
            <person name="Ho P.T."/>
            <person name="Jun S."/>
            <person name="Lee S.J."/>
            <person name="Kim Y."/>
            <person name="Won Y.J."/>
        </authorList>
    </citation>
    <scope>NUCLEOTIDE SEQUENCE [LARGE SCALE GENOMIC DNA]</scope>
    <source>
        <strain evidence="1">Wonlab-2016</strain>
    </source>
</reference>
<comment type="caution">
    <text evidence="1">The sequence shown here is derived from an EMBL/GenBank/DDBJ whole genome shotgun (WGS) entry which is preliminary data.</text>
</comment>